<dbReference type="Pfam" id="PF26632">
    <property type="entry name" value="DUF8205"/>
    <property type="match status" value="1"/>
</dbReference>
<protein>
    <recommendedName>
        <fullName evidence="1">DUF8205 domain-containing protein</fullName>
    </recommendedName>
</protein>
<name>A0AAW0AK67_9AGAR</name>
<organism evidence="2 3">
    <name type="scientific">Favolaschia claudopus</name>
    <dbReference type="NCBI Taxonomy" id="2862362"/>
    <lineage>
        <taxon>Eukaryota</taxon>
        <taxon>Fungi</taxon>
        <taxon>Dikarya</taxon>
        <taxon>Basidiomycota</taxon>
        <taxon>Agaricomycotina</taxon>
        <taxon>Agaricomycetes</taxon>
        <taxon>Agaricomycetidae</taxon>
        <taxon>Agaricales</taxon>
        <taxon>Marasmiineae</taxon>
        <taxon>Mycenaceae</taxon>
        <taxon>Favolaschia</taxon>
    </lineage>
</organism>
<accession>A0AAW0AK67</accession>
<keyword evidence="3" id="KW-1185">Reference proteome</keyword>
<evidence type="ECO:0000313" key="3">
    <source>
        <dbReference type="Proteomes" id="UP001362999"/>
    </source>
</evidence>
<gene>
    <name evidence="2" type="ORF">R3P38DRAFT_3581432</name>
</gene>
<evidence type="ECO:0000313" key="2">
    <source>
        <dbReference type="EMBL" id="KAK7012978.1"/>
    </source>
</evidence>
<sequence length="350" mass="38844">MPSSAMNFELKHSVNLLPTSIILPPTTTPPRKKLGPARCSTCIKTEADLGYKPRRCGKVGSSLSMSAFALLFQRGMENQSTTQRLITVWIPVSGQGLNGTCFRPKHKADCASVVGVIRELTHNLISNPFLQLLLQACFILEPDLLNDDTDPDTFFLAKFELGVEPAHISDLVQIFRSPIGGKCPLENIKGMLQINGFFVADQRDSIPEMRHALWLEARKRGPKEDLVVVLNLTYVAGNNGTATSLRITPAARAFVKAQRAAGLQATCPTLGTSTRLPFTVETCLEYINSFIRDDETNALLLRIAMKPCDVQAILDAIAKQDNFASRAYRRKYNRESIYQSMLSLMTRRRA</sequence>
<reference evidence="2 3" key="1">
    <citation type="journal article" date="2024" name="J Genomics">
        <title>Draft genome sequencing and assembly of Favolaschia claudopus CIRM-BRFM 2984 isolated from oak limbs.</title>
        <authorList>
            <person name="Navarro D."/>
            <person name="Drula E."/>
            <person name="Chaduli D."/>
            <person name="Cazenave R."/>
            <person name="Ahrendt S."/>
            <person name="Wang J."/>
            <person name="Lipzen A."/>
            <person name="Daum C."/>
            <person name="Barry K."/>
            <person name="Grigoriev I.V."/>
            <person name="Favel A."/>
            <person name="Rosso M.N."/>
            <person name="Martin F."/>
        </authorList>
    </citation>
    <scope>NUCLEOTIDE SEQUENCE [LARGE SCALE GENOMIC DNA]</scope>
    <source>
        <strain evidence="2 3">CIRM-BRFM 2984</strain>
    </source>
</reference>
<proteinExistence type="predicted"/>
<dbReference type="AlphaFoldDB" id="A0AAW0AK67"/>
<dbReference type="InterPro" id="IPR058518">
    <property type="entry name" value="DUF8205"/>
</dbReference>
<dbReference type="EMBL" id="JAWWNJ010000061">
    <property type="protein sequence ID" value="KAK7012978.1"/>
    <property type="molecule type" value="Genomic_DNA"/>
</dbReference>
<dbReference type="Proteomes" id="UP001362999">
    <property type="component" value="Unassembled WGS sequence"/>
</dbReference>
<feature type="domain" description="DUF8205" evidence="1">
    <location>
        <begin position="117"/>
        <end position="338"/>
    </location>
</feature>
<comment type="caution">
    <text evidence="2">The sequence shown here is derived from an EMBL/GenBank/DDBJ whole genome shotgun (WGS) entry which is preliminary data.</text>
</comment>
<evidence type="ECO:0000259" key="1">
    <source>
        <dbReference type="Pfam" id="PF26632"/>
    </source>
</evidence>